<reference evidence="11" key="1">
    <citation type="submission" date="2017-04" db="EMBL/GenBank/DDBJ databases">
        <authorList>
            <person name="Varghese N."/>
            <person name="Submissions S."/>
        </authorList>
    </citation>
    <scope>NUCLEOTIDE SEQUENCE [LARGE SCALE GENOMIC DNA]</scope>
    <source>
        <strain evidence="11">K3S</strain>
    </source>
</reference>
<protein>
    <recommendedName>
        <fullName evidence="12">Purine nucleoside phosphorylase</fullName>
    </recommendedName>
</protein>
<dbReference type="InterPro" id="IPR038371">
    <property type="entry name" value="Cu_polyphenol_OxRdtase_sf"/>
</dbReference>
<dbReference type="CDD" id="cd16833">
    <property type="entry name" value="YfiH"/>
    <property type="match status" value="1"/>
</dbReference>
<dbReference type="Pfam" id="PF02578">
    <property type="entry name" value="Cu-oxidase_4"/>
    <property type="match status" value="1"/>
</dbReference>
<dbReference type="Gene3D" id="3.60.140.10">
    <property type="entry name" value="CNF1/YfiH-like putative cysteine hydrolases"/>
    <property type="match status" value="1"/>
</dbReference>
<dbReference type="Proteomes" id="UP000192906">
    <property type="component" value="Unassembled WGS sequence"/>
</dbReference>
<keyword evidence="3" id="KW-0808">Transferase</keyword>
<dbReference type="InterPro" id="IPR011324">
    <property type="entry name" value="Cytotoxic_necrot_fac-like_cat"/>
</dbReference>
<evidence type="ECO:0000256" key="1">
    <source>
        <dbReference type="ARBA" id="ARBA00000553"/>
    </source>
</evidence>
<evidence type="ECO:0000256" key="3">
    <source>
        <dbReference type="ARBA" id="ARBA00022679"/>
    </source>
</evidence>
<evidence type="ECO:0000256" key="6">
    <source>
        <dbReference type="ARBA" id="ARBA00022833"/>
    </source>
</evidence>
<dbReference type="AlphaFoldDB" id="A0A1X7EFC2"/>
<evidence type="ECO:0008006" key="12">
    <source>
        <dbReference type="Google" id="ProtNLM"/>
    </source>
</evidence>
<evidence type="ECO:0000256" key="9">
    <source>
        <dbReference type="ARBA" id="ARBA00049893"/>
    </source>
</evidence>
<evidence type="ECO:0000313" key="10">
    <source>
        <dbReference type="EMBL" id="SMF32874.1"/>
    </source>
</evidence>
<keyword evidence="11" id="KW-1185">Reference proteome</keyword>
<evidence type="ECO:0000256" key="4">
    <source>
        <dbReference type="ARBA" id="ARBA00022723"/>
    </source>
</evidence>
<evidence type="ECO:0000256" key="8">
    <source>
        <dbReference type="ARBA" id="ARBA00048968"/>
    </source>
</evidence>
<dbReference type="RefSeq" id="WP_085103419.1">
    <property type="nucleotide sequence ID" value="NZ_FWZU01000005.1"/>
</dbReference>
<dbReference type="OrthoDB" id="4279at2"/>
<keyword evidence="6" id="KW-0862">Zinc</keyword>
<evidence type="ECO:0000313" key="11">
    <source>
        <dbReference type="Proteomes" id="UP000192906"/>
    </source>
</evidence>
<dbReference type="SUPFAM" id="SSF64438">
    <property type="entry name" value="CNF1/YfiH-like putative cysteine hydrolases"/>
    <property type="match status" value="1"/>
</dbReference>
<comment type="catalytic activity">
    <reaction evidence="9">
        <text>S-methyl-5'-thioadenosine + phosphate = 5-(methylsulfanyl)-alpha-D-ribose 1-phosphate + adenine</text>
        <dbReference type="Rhea" id="RHEA:11852"/>
        <dbReference type="ChEBI" id="CHEBI:16708"/>
        <dbReference type="ChEBI" id="CHEBI:17509"/>
        <dbReference type="ChEBI" id="CHEBI:43474"/>
        <dbReference type="ChEBI" id="CHEBI:58533"/>
        <dbReference type="EC" id="2.4.2.28"/>
    </reaction>
    <physiologicalReaction direction="left-to-right" evidence="9">
        <dbReference type="Rhea" id="RHEA:11853"/>
    </physiologicalReaction>
</comment>
<comment type="catalytic activity">
    <reaction evidence="7">
        <text>adenosine + H2O + H(+) = inosine + NH4(+)</text>
        <dbReference type="Rhea" id="RHEA:24408"/>
        <dbReference type="ChEBI" id="CHEBI:15377"/>
        <dbReference type="ChEBI" id="CHEBI:15378"/>
        <dbReference type="ChEBI" id="CHEBI:16335"/>
        <dbReference type="ChEBI" id="CHEBI:17596"/>
        <dbReference type="ChEBI" id="CHEBI:28938"/>
        <dbReference type="EC" id="3.5.4.4"/>
    </reaction>
    <physiologicalReaction direction="left-to-right" evidence="7">
        <dbReference type="Rhea" id="RHEA:24409"/>
    </physiologicalReaction>
</comment>
<dbReference type="PANTHER" id="PTHR30616:SF2">
    <property type="entry name" value="PURINE NUCLEOSIDE PHOSPHORYLASE LACC1"/>
    <property type="match status" value="1"/>
</dbReference>
<dbReference type="PANTHER" id="PTHR30616">
    <property type="entry name" value="UNCHARACTERIZED PROTEIN YFIH"/>
    <property type="match status" value="1"/>
</dbReference>
<evidence type="ECO:0000256" key="7">
    <source>
        <dbReference type="ARBA" id="ARBA00047989"/>
    </source>
</evidence>
<comment type="catalytic activity">
    <reaction evidence="8">
        <text>adenosine + phosphate = alpha-D-ribose 1-phosphate + adenine</text>
        <dbReference type="Rhea" id="RHEA:27642"/>
        <dbReference type="ChEBI" id="CHEBI:16335"/>
        <dbReference type="ChEBI" id="CHEBI:16708"/>
        <dbReference type="ChEBI" id="CHEBI:43474"/>
        <dbReference type="ChEBI" id="CHEBI:57720"/>
        <dbReference type="EC" id="2.4.2.1"/>
    </reaction>
    <physiologicalReaction direction="left-to-right" evidence="8">
        <dbReference type="Rhea" id="RHEA:27643"/>
    </physiologicalReaction>
</comment>
<dbReference type="STRING" id="1519643.SAMN06295933_2869"/>
<name>A0A1X7EFC2_9BACT</name>
<organism evidence="10 11">
    <name type="scientific">Desulfovibrio gilichinskyi</name>
    <dbReference type="NCBI Taxonomy" id="1519643"/>
    <lineage>
        <taxon>Bacteria</taxon>
        <taxon>Pseudomonadati</taxon>
        <taxon>Thermodesulfobacteriota</taxon>
        <taxon>Desulfovibrionia</taxon>
        <taxon>Desulfovibrionales</taxon>
        <taxon>Desulfovibrionaceae</taxon>
        <taxon>Desulfovibrio</taxon>
    </lineage>
</organism>
<dbReference type="GO" id="GO:0017061">
    <property type="term" value="F:S-methyl-5-thioadenosine phosphorylase activity"/>
    <property type="evidence" value="ECO:0007669"/>
    <property type="project" value="UniProtKB-EC"/>
</dbReference>
<evidence type="ECO:0000256" key="2">
    <source>
        <dbReference type="ARBA" id="ARBA00007353"/>
    </source>
</evidence>
<keyword evidence="4" id="KW-0479">Metal-binding</keyword>
<sequence>MAKIDYIPFAFPGLDNISCAFTTRIGGACQSPFDEGNLSFDVGDDPYAVRANRTALAASLGVTHWHESIQVHGDVIHFEPEPQSPEQPPHIEGDGLTSAEKGHALVVKTADCQPILIAHNKGHFVAALHNGWRGNSINFPGKSVAQICAHYGCAPSELMAVRGPSLSPAMAEFVNFNSDFEPGYEKYFNKDSNTVDLWKLTNDQLTGAGIESRNIFGIDMCTYSMKETFFSYRRDRKTGRQVSVIWIK</sequence>
<accession>A0A1X7EFC2</accession>
<proteinExistence type="inferred from homology"/>
<comment type="similarity">
    <text evidence="2">Belongs to the purine nucleoside phosphorylase YfiH/LACC1 family.</text>
</comment>
<comment type="catalytic activity">
    <reaction evidence="1">
        <text>inosine + phosphate = alpha-D-ribose 1-phosphate + hypoxanthine</text>
        <dbReference type="Rhea" id="RHEA:27646"/>
        <dbReference type="ChEBI" id="CHEBI:17368"/>
        <dbReference type="ChEBI" id="CHEBI:17596"/>
        <dbReference type="ChEBI" id="CHEBI:43474"/>
        <dbReference type="ChEBI" id="CHEBI:57720"/>
        <dbReference type="EC" id="2.4.2.1"/>
    </reaction>
    <physiologicalReaction direction="left-to-right" evidence="1">
        <dbReference type="Rhea" id="RHEA:27647"/>
    </physiologicalReaction>
</comment>
<dbReference type="InterPro" id="IPR003730">
    <property type="entry name" value="Cu_polyphenol_OxRdtase"/>
</dbReference>
<keyword evidence="5" id="KW-0378">Hydrolase</keyword>
<dbReference type="GO" id="GO:0005507">
    <property type="term" value="F:copper ion binding"/>
    <property type="evidence" value="ECO:0007669"/>
    <property type="project" value="TreeGrafter"/>
</dbReference>
<evidence type="ECO:0000256" key="5">
    <source>
        <dbReference type="ARBA" id="ARBA00022801"/>
    </source>
</evidence>
<dbReference type="GO" id="GO:0016787">
    <property type="term" value="F:hydrolase activity"/>
    <property type="evidence" value="ECO:0007669"/>
    <property type="project" value="UniProtKB-KW"/>
</dbReference>
<dbReference type="EMBL" id="FWZU01000005">
    <property type="protein sequence ID" value="SMF32874.1"/>
    <property type="molecule type" value="Genomic_DNA"/>
</dbReference>
<gene>
    <name evidence="10" type="ORF">SAMN06295933_2869</name>
</gene>